<dbReference type="InterPro" id="IPR041577">
    <property type="entry name" value="RT_RNaseH_2"/>
</dbReference>
<dbReference type="InterPro" id="IPR051320">
    <property type="entry name" value="Viral_Replic_Matur_Polypro"/>
</dbReference>
<evidence type="ECO:0000313" key="3">
    <source>
        <dbReference type="Proteomes" id="UP000308199"/>
    </source>
</evidence>
<dbReference type="InterPro" id="IPR043502">
    <property type="entry name" value="DNA/RNA_pol_sf"/>
</dbReference>
<dbReference type="PANTHER" id="PTHR33064:SF37">
    <property type="entry name" value="RIBONUCLEASE H"/>
    <property type="match status" value="1"/>
</dbReference>
<gene>
    <name evidence="2" type="ORF">EW145_g7744</name>
</gene>
<dbReference type="FunFam" id="3.30.70.270:FF:000020">
    <property type="entry name" value="Transposon Tf2-6 polyprotein-like Protein"/>
    <property type="match status" value="1"/>
</dbReference>
<keyword evidence="3" id="KW-1185">Reference proteome</keyword>
<dbReference type="InterPro" id="IPR043128">
    <property type="entry name" value="Rev_trsase/Diguanyl_cyclase"/>
</dbReference>
<dbReference type="EMBL" id="SGPK01000860">
    <property type="protein sequence ID" value="THG96649.1"/>
    <property type="molecule type" value="Genomic_DNA"/>
</dbReference>
<proteinExistence type="predicted"/>
<dbReference type="PROSITE" id="PS50878">
    <property type="entry name" value="RT_POL"/>
    <property type="match status" value="1"/>
</dbReference>
<name>A0A4S4KJ44_9AGAM</name>
<protein>
    <recommendedName>
        <fullName evidence="1">Reverse transcriptase domain-containing protein</fullName>
    </recommendedName>
</protein>
<dbReference type="SUPFAM" id="SSF56672">
    <property type="entry name" value="DNA/RNA polymerases"/>
    <property type="match status" value="1"/>
</dbReference>
<organism evidence="2 3">
    <name type="scientific">Phellinidium pouzarii</name>
    <dbReference type="NCBI Taxonomy" id="167371"/>
    <lineage>
        <taxon>Eukaryota</taxon>
        <taxon>Fungi</taxon>
        <taxon>Dikarya</taxon>
        <taxon>Basidiomycota</taxon>
        <taxon>Agaricomycotina</taxon>
        <taxon>Agaricomycetes</taxon>
        <taxon>Hymenochaetales</taxon>
        <taxon>Hymenochaetaceae</taxon>
        <taxon>Phellinidium</taxon>
    </lineage>
</organism>
<reference evidence="2 3" key="1">
    <citation type="submission" date="2019-02" db="EMBL/GenBank/DDBJ databases">
        <title>Genome sequencing of the rare red list fungi Phellinidium pouzarii.</title>
        <authorList>
            <person name="Buettner E."/>
            <person name="Kellner H."/>
        </authorList>
    </citation>
    <scope>NUCLEOTIDE SEQUENCE [LARGE SCALE GENOMIC DNA]</scope>
    <source>
        <strain evidence="2 3">DSM 108285</strain>
    </source>
</reference>
<evidence type="ECO:0000313" key="2">
    <source>
        <dbReference type="EMBL" id="THG96649.1"/>
    </source>
</evidence>
<dbReference type="InterPro" id="IPR000477">
    <property type="entry name" value="RT_dom"/>
</dbReference>
<dbReference type="Proteomes" id="UP000308199">
    <property type="component" value="Unassembled WGS sequence"/>
</dbReference>
<dbReference type="Pfam" id="PF00078">
    <property type="entry name" value="RVT_1"/>
    <property type="match status" value="1"/>
</dbReference>
<dbReference type="Pfam" id="PF17919">
    <property type="entry name" value="RT_RNaseH_2"/>
    <property type="match status" value="1"/>
</dbReference>
<accession>A0A4S4KJ44</accession>
<comment type="caution">
    <text evidence="2">The sequence shown here is derived from an EMBL/GenBank/DDBJ whole genome shotgun (WGS) entry which is preliminary data.</text>
</comment>
<feature type="domain" description="Reverse transcriptase" evidence="1">
    <location>
        <begin position="1"/>
        <end position="69"/>
    </location>
</feature>
<dbReference type="PANTHER" id="PTHR33064">
    <property type="entry name" value="POL PROTEIN"/>
    <property type="match status" value="1"/>
</dbReference>
<evidence type="ECO:0000259" key="1">
    <source>
        <dbReference type="PROSITE" id="PS50878"/>
    </source>
</evidence>
<dbReference type="Gene3D" id="3.30.70.270">
    <property type="match status" value="2"/>
</dbReference>
<dbReference type="AlphaFoldDB" id="A0A4S4KJ44"/>
<sequence>MMNDIFYDLITKGVVIIYIDNILIFTETMEENDEVVEEVLRRLLENDLFLKPEKCKFGQMSVEFLGIRIGNGEIQMVEEKVQGVKDWPVPTKLKEVESFLGFANFYRRFIKDFSKIVQPLNLLKKKDQAWTWGKEQQQAFDELKQRFCDEPVIVIPNPKRELRVEADASDYATGAVLSMKCEDDKWRPCAYLSKSLNDVE</sequence>